<feature type="region of interest" description="Disordered" evidence="1">
    <location>
        <begin position="1"/>
        <end position="41"/>
    </location>
</feature>
<accession>A0A0D3HWD0</accession>
<reference evidence="3" key="1">
    <citation type="journal article" date="2009" name="Rice">
        <title>De Novo Next Generation Sequencing of Plant Genomes.</title>
        <authorList>
            <person name="Rounsley S."/>
            <person name="Marri P.R."/>
            <person name="Yu Y."/>
            <person name="He R."/>
            <person name="Sisneros N."/>
            <person name="Goicoechea J.L."/>
            <person name="Lee S.J."/>
            <person name="Angelova A."/>
            <person name="Kudrna D."/>
            <person name="Luo M."/>
            <person name="Affourtit J."/>
            <person name="Desany B."/>
            <person name="Knight J."/>
            <person name="Niazi F."/>
            <person name="Egholm M."/>
            <person name="Wing R.A."/>
        </authorList>
    </citation>
    <scope>NUCLEOTIDE SEQUENCE [LARGE SCALE GENOMIC DNA]</scope>
    <source>
        <strain evidence="3">cv. IRGC 105608</strain>
    </source>
</reference>
<name>A0A0D3HWD0_9ORYZ</name>
<feature type="compositionally biased region" description="Gly residues" evidence="1">
    <location>
        <begin position="669"/>
        <end position="680"/>
    </location>
</feature>
<dbReference type="SUPFAM" id="SSF52058">
    <property type="entry name" value="L domain-like"/>
    <property type="match status" value="1"/>
</dbReference>
<feature type="compositionally biased region" description="Polar residues" evidence="1">
    <location>
        <begin position="563"/>
        <end position="574"/>
    </location>
</feature>
<evidence type="ECO:0000256" key="1">
    <source>
        <dbReference type="SAM" id="MobiDB-lite"/>
    </source>
</evidence>
<evidence type="ECO:0000259" key="2">
    <source>
        <dbReference type="Pfam" id="PF24758"/>
    </source>
</evidence>
<dbReference type="Gramene" id="OBART12G17750.1">
    <property type="protein sequence ID" value="OBART12G17750.1"/>
    <property type="gene ID" value="OBART12G17750"/>
</dbReference>
<dbReference type="Pfam" id="PF24758">
    <property type="entry name" value="LRR_At5g56370"/>
    <property type="match status" value="2"/>
</dbReference>
<dbReference type="PANTHER" id="PTHR32141:SF168">
    <property type="entry name" value="OS12G0595200 PROTEIN"/>
    <property type="match status" value="1"/>
</dbReference>
<feature type="compositionally biased region" description="Basic and acidic residues" evidence="1">
    <location>
        <begin position="22"/>
        <end position="38"/>
    </location>
</feature>
<dbReference type="AlphaFoldDB" id="A0A0D3HWD0"/>
<evidence type="ECO:0000313" key="3">
    <source>
        <dbReference type="EnsemblPlants" id="OBART12G17750.1"/>
    </source>
</evidence>
<feature type="region of interest" description="Disordered" evidence="1">
    <location>
        <begin position="666"/>
        <end position="701"/>
    </location>
</feature>
<keyword evidence="4" id="KW-1185">Reference proteome</keyword>
<dbReference type="InterPro" id="IPR055302">
    <property type="entry name" value="F-box_dom-containing"/>
</dbReference>
<dbReference type="STRING" id="65489.A0A0D3HWD0"/>
<dbReference type="SUPFAM" id="SSF52047">
    <property type="entry name" value="RNI-like"/>
    <property type="match status" value="1"/>
</dbReference>
<dbReference type="eggNOG" id="ENOG502R6HN">
    <property type="taxonomic scope" value="Eukaryota"/>
</dbReference>
<dbReference type="InterPro" id="IPR055411">
    <property type="entry name" value="LRR_FXL15/At3g58940/PEG3-like"/>
</dbReference>
<dbReference type="PANTHER" id="PTHR32141">
    <property type="match status" value="1"/>
</dbReference>
<sequence>MGTPGSCPCSWRPSAVSVPCPRGEHNPHEGDGDDHDGGLDDAEDEAAVQDAGVVDDSGPGVAVELEHEAADQGGGVRVVDDSDGEGAAGRCRLRFPGGIGADDGVISDDDLYGHDDIPDGGYEIGRVYSFRVETTRWRADQLHRWCAALQRGRVREVTLTNLTTEGFPDLPQGILDCDTSLKGLHVFFFTVEADHIDPLVNLRVLGVYGCSGMITRALRPESEIRVLTIDFNHLGDVVVQTTRLRSLWMFNNVVQGTVIVNDALQFRDLHLLPPTRPSRIFIGDGPSLRSIGSLDLFNTVFVIKGIVIQAGMVQRPPKMRSVRILGLRVNYTDMGHRVPREIEQILKCFPCLEKLEIMRDDEVTPEEGLLKADGEHIYQGNNFFRDLGCFSHHLRWIYLTTFRGGKYELALGKAILDEARAGIIFRMVPPPGSNTDNIVNQLRRAMQHFRMTTPNHAVRDRHRMDHESIVASDLSIYPPPPGTRTLATPRVVLAPPPVAVARYFPSQLAASNPKLAISKFETAQRRQLAPHASAVSRSPRRRRRRGTMEEDRRRSAAFVMSGFKSSPTEATESTPRALLAPPSTNRHADWRRLPDATVARVLDRLTVLDLFRLGYLFSPRWLHIWRLLPLYLHDRQFTTPPIPAGNVAQAITNVLELHVGNGVQFVPKQGGGGGGGGHGGNEVAAPDGGGADDSSSDEESGLCDDVIAHDAAMLNGGFEIGRVFCFRVETTRWSLEQLNRWCAALHRGRARVIVVANLHLPGHPRFPQALLDCTSLLELHLFFFTVEAYRIDRLLVLGLYRCAWGLGMIDRAIHRDSEIRELAIDGVKGPTFRLADTRLQTLRMYENQVGTVAVDNATHLRKLHMHHTWPSRITINGAPRLRKIVSLDLFTTVLEIQGIVIKAGMVEQPPEIRSVRYLGLRVDCTTMVDMLPRQIEQILRSFPRVKSLKILRCDDVTQAEGLLQWNDAHYDGNNFFDGLECFNYHLRWIYLTVFRGGKCEVALMKAMLDKARVLTLLRMEYSPLPSSLIEHTLNQLDLSLRNFKLHTPNGAVRGDLVSFVAADASGSCVRLAAQG</sequence>
<proteinExistence type="predicted"/>
<feature type="domain" description="F-box/LRR-repeat protein 15/At3g58940/PEG3-like LRR" evidence="2">
    <location>
        <begin position="142"/>
        <end position="357"/>
    </location>
</feature>
<protein>
    <recommendedName>
        <fullName evidence="2">F-box/LRR-repeat protein 15/At3g58940/PEG3-like LRR domain-containing protein</fullName>
    </recommendedName>
</protein>
<feature type="region of interest" description="Disordered" evidence="1">
    <location>
        <begin position="524"/>
        <end position="583"/>
    </location>
</feature>
<dbReference type="PaxDb" id="65489-OBART12G17750.1"/>
<dbReference type="Proteomes" id="UP000026960">
    <property type="component" value="Chromosome 12"/>
</dbReference>
<reference evidence="3" key="2">
    <citation type="submission" date="2015-03" db="UniProtKB">
        <authorList>
            <consortium name="EnsemblPlants"/>
        </authorList>
    </citation>
    <scope>IDENTIFICATION</scope>
</reference>
<dbReference type="HOGENOM" id="CLU_275398_0_0_1"/>
<feature type="domain" description="F-box/LRR-repeat protein 15/At3g58940/PEG3-like LRR" evidence="2">
    <location>
        <begin position="738"/>
        <end position="950"/>
    </location>
</feature>
<organism evidence="3">
    <name type="scientific">Oryza barthii</name>
    <dbReference type="NCBI Taxonomy" id="65489"/>
    <lineage>
        <taxon>Eukaryota</taxon>
        <taxon>Viridiplantae</taxon>
        <taxon>Streptophyta</taxon>
        <taxon>Embryophyta</taxon>
        <taxon>Tracheophyta</taxon>
        <taxon>Spermatophyta</taxon>
        <taxon>Magnoliopsida</taxon>
        <taxon>Liliopsida</taxon>
        <taxon>Poales</taxon>
        <taxon>Poaceae</taxon>
        <taxon>BOP clade</taxon>
        <taxon>Oryzoideae</taxon>
        <taxon>Oryzeae</taxon>
        <taxon>Oryzinae</taxon>
        <taxon>Oryza</taxon>
    </lineage>
</organism>
<evidence type="ECO:0000313" key="4">
    <source>
        <dbReference type="Proteomes" id="UP000026960"/>
    </source>
</evidence>
<dbReference type="EnsemblPlants" id="OBART12G17750.1">
    <property type="protein sequence ID" value="OBART12G17750.1"/>
    <property type="gene ID" value="OBART12G17750"/>
</dbReference>